<keyword evidence="3 6" id="KW-0238">DNA-binding</keyword>
<evidence type="ECO:0000256" key="3">
    <source>
        <dbReference type="ARBA" id="ARBA00023125"/>
    </source>
</evidence>
<evidence type="ECO:0000313" key="14">
    <source>
        <dbReference type="Proteomes" id="UP001609219"/>
    </source>
</evidence>
<dbReference type="PROSITE" id="PS51755">
    <property type="entry name" value="OMPR_PHOB"/>
    <property type="match status" value="1"/>
</dbReference>
<evidence type="ECO:0000256" key="1">
    <source>
        <dbReference type="ARBA" id="ARBA00022553"/>
    </source>
</evidence>
<reference evidence="12 13" key="1">
    <citation type="submission" date="2024-10" db="EMBL/GenBank/DDBJ databases">
        <authorList>
            <person name="Riesco R."/>
        </authorList>
    </citation>
    <scope>NUCLEOTIDE SEQUENCE [LARGE SCALE GENOMIC DNA]</scope>
    <source>
        <strain evidence="11 13">NCIMB 15448</strain>
        <strain evidence="9 12">NCIMB 15449</strain>
        <strain evidence="10 14">NCIMB 15450</strain>
    </source>
</reference>
<dbReference type="SMART" id="SM00862">
    <property type="entry name" value="Trans_reg_C"/>
    <property type="match status" value="1"/>
</dbReference>
<evidence type="ECO:0000256" key="4">
    <source>
        <dbReference type="ARBA" id="ARBA00023163"/>
    </source>
</evidence>
<dbReference type="PROSITE" id="PS50110">
    <property type="entry name" value="RESPONSE_REGULATORY"/>
    <property type="match status" value="1"/>
</dbReference>
<evidence type="ECO:0000313" key="12">
    <source>
        <dbReference type="Proteomes" id="UP001609175"/>
    </source>
</evidence>
<keyword evidence="1 5" id="KW-0597">Phosphoprotein</keyword>
<dbReference type="InterPro" id="IPR036388">
    <property type="entry name" value="WH-like_DNA-bd_sf"/>
</dbReference>
<dbReference type="Proteomes" id="UP001609176">
    <property type="component" value="Unassembled WGS sequence"/>
</dbReference>
<evidence type="ECO:0000259" key="7">
    <source>
        <dbReference type="PROSITE" id="PS50110"/>
    </source>
</evidence>
<accession>A0ABW7K9H1</accession>
<evidence type="ECO:0000313" key="13">
    <source>
        <dbReference type="Proteomes" id="UP001609176"/>
    </source>
</evidence>
<gene>
    <name evidence="11" type="ORF">ACHIPV_08155</name>
    <name evidence="9" type="ORF">ACHIPZ_00425</name>
    <name evidence="10" type="ORF">ACHIRB_15715</name>
</gene>
<evidence type="ECO:0000256" key="2">
    <source>
        <dbReference type="ARBA" id="ARBA00023015"/>
    </source>
</evidence>
<feature type="domain" description="Response regulatory" evidence="7">
    <location>
        <begin position="5"/>
        <end position="122"/>
    </location>
</feature>
<dbReference type="CDD" id="cd00383">
    <property type="entry name" value="trans_reg_C"/>
    <property type="match status" value="1"/>
</dbReference>
<dbReference type="Pfam" id="PF00486">
    <property type="entry name" value="Trans_reg_C"/>
    <property type="match status" value="1"/>
</dbReference>
<feature type="domain" description="OmpR/PhoB-type" evidence="8">
    <location>
        <begin position="134"/>
        <end position="228"/>
    </location>
</feature>
<evidence type="ECO:0000256" key="5">
    <source>
        <dbReference type="PROSITE-ProRule" id="PRU00169"/>
    </source>
</evidence>
<proteinExistence type="predicted"/>
<protein>
    <submittedName>
        <fullName evidence="10">Response regulator transcription factor</fullName>
    </submittedName>
</protein>
<evidence type="ECO:0000256" key="6">
    <source>
        <dbReference type="PROSITE-ProRule" id="PRU01091"/>
    </source>
</evidence>
<dbReference type="PANTHER" id="PTHR48111">
    <property type="entry name" value="REGULATOR OF RPOS"/>
    <property type="match status" value="1"/>
</dbReference>
<evidence type="ECO:0000313" key="11">
    <source>
        <dbReference type="EMBL" id="MFH5241859.1"/>
    </source>
</evidence>
<keyword evidence="14" id="KW-1185">Reference proteome</keyword>
<dbReference type="InterPro" id="IPR011006">
    <property type="entry name" value="CheY-like_superfamily"/>
</dbReference>
<dbReference type="Proteomes" id="UP001609175">
    <property type="component" value="Unassembled WGS sequence"/>
</dbReference>
<dbReference type="SMART" id="SM00448">
    <property type="entry name" value="REC"/>
    <property type="match status" value="1"/>
</dbReference>
<organism evidence="10 14">
    <name type="scientific">Antrihabitans spumae</name>
    <dbReference type="NCBI Taxonomy" id="3373370"/>
    <lineage>
        <taxon>Bacteria</taxon>
        <taxon>Bacillati</taxon>
        <taxon>Actinomycetota</taxon>
        <taxon>Actinomycetes</taxon>
        <taxon>Mycobacteriales</taxon>
        <taxon>Nocardiaceae</taxon>
        <taxon>Antrihabitans</taxon>
    </lineage>
</organism>
<name>A0ABW7K9H1_9NOCA</name>
<dbReference type="RefSeq" id="WP_395112099.1">
    <property type="nucleotide sequence ID" value="NZ_JBIMSN010000062.1"/>
</dbReference>
<feature type="DNA-binding region" description="OmpR/PhoB-type" evidence="6">
    <location>
        <begin position="134"/>
        <end position="228"/>
    </location>
</feature>
<dbReference type="SUPFAM" id="SSF52172">
    <property type="entry name" value="CheY-like"/>
    <property type="match status" value="1"/>
</dbReference>
<dbReference type="Proteomes" id="UP001609219">
    <property type="component" value="Unassembled WGS sequence"/>
</dbReference>
<comment type="caution">
    <text evidence="10">The sequence shown here is derived from an EMBL/GenBank/DDBJ whole genome shotgun (WGS) entry which is preliminary data.</text>
</comment>
<dbReference type="EMBL" id="JBIMSO010000001">
    <property type="protein sequence ID" value="MFH5206704.1"/>
    <property type="molecule type" value="Genomic_DNA"/>
</dbReference>
<dbReference type="InterPro" id="IPR001789">
    <property type="entry name" value="Sig_transdc_resp-reg_receiver"/>
</dbReference>
<keyword evidence="2" id="KW-0805">Transcription regulation</keyword>
<sequence>MPANHILIADDDPVVRDVVRRYLMHADMLVTETADGETTLAALLDQHTPVDLAILDVMMPAPDGIAICRALRTQHRSDIPIILLTALGDEDDRILGLEAGADDYVTKPFSPRELALRVASVLRRAHMRADAGGDETLRDGAIEVRPAAQSVLVDGRTVELTVREFALLLFFVNHPQTVYSREELLEHVWGWSFGDLSTVTVHVKRLRAKLGSAHRIETVWGRGYAWGRSGTVDTPAG</sequence>
<dbReference type="Gene3D" id="1.10.10.10">
    <property type="entry name" value="Winged helix-like DNA-binding domain superfamily/Winged helix DNA-binding domain"/>
    <property type="match status" value="1"/>
</dbReference>
<dbReference type="Pfam" id="PF00072">
    <property type="entry name" value="Response_reg"/>
    <property type="match status" value="1"/>
</dbReference>
<feature type="modified residue" description="4-aspartylphosphate" evidence="5">
    <location>
        <position position="56"/>
    </location>
</feature>
<dbReference type="EMBL" id="JBIMSP010000009">
    <property type="protein sequence ID" value="MFH5241859.1"/>
    <property type="molecule type" value="Genomic_DNA"/>
</dbReference>
<dbReference type="InterPro" id="IPR001867">
    <property type="entry name" value="OmpR/PhoB-type_DNA-bd"/>
</dbReference>
<dbReference type="Gene3D" id="3.40.50.2300">
    <property type="match status" value="1"/>
</dbReference>
<evidence type="ECO:0000259" key="8">
    <source>
        <dbReference type="PROSITE" id="PS51755"/>
    </source>
</evidence>
<evidence type="ECO:0000313" key="9">
    <source>
        <dbReference type="EMBL" id="MFH5206704.1"/>
    </source>
</evidence>
<dbReference type="Gene3D" id="6.10.250.690">
    <property type="match status" value="1"/>
</dbReference>
<dbReference type="InterPro" id="IPR039420">
    <property type="entry name" value="WalR-like"/>
</dbReference>
<keyword evidence="4" id="KW-0804">Transcription</keyword>
<evidence type="ECO:0000313" key="10">
    <source>
        <dbReference type="EMBL" id="MFH5230010.1"/>
    </source>
</evidence>
<dbReference type="EMBL" id="JBIMSN010000062">
    <property type="protein sequence ID" value="MFH5230010.1"/>
    <property type="molecule type" value="Genomic_DNA"/>
</dbReference>
<dbReference type="PANTHER" id="PTHR48111:SF4">
    <property type="entry name" value="DNA-BINDING DUAL TRANSCRIPTIONAL REGULATOR OMPR"/>
    <property type="match status" value="1"/>
</dbReference>